<keyword evidence="3 6" id="KW-0812">Transmembrane</keyword>
<comment type="caution">
    <text evidence="9">The sequence shown here is derived from an EMBL/GenBank/DDBJ whole genome shotgun (WGS) entry which is preliminary data.</text>
</comment>
<dbReference type="InterPro" id="IPR003416">
    <property type="entry name" value="MgtC/SapB/SrpB/YhiD_fam"/>
</dbReference>
<feature type="transmembrane region" description="Helical" evidence="6">
    <location>
        <begin position="218"/>
        <end position="239"/>
    </location>
</feature>
<dbReference type="Proteomes" id="UP001515480">
    <property type="component" value="Unassembled WGS sequence"/>
</dbReference>
<evidence type="ECO:0000313" key="10">
    <source>
        <dbReference type="Proteomes" id="UP001515480"/>
    </source>
</evidence>
<accession>A0AB34K768</accession>
<evidence type="ECO:0000259" key="8">
    <source>
        <dbReference type="Pfam" id="PF02308"/>
    </source>
</evidence>
<proteinExistence type="predicted"/>
<protein>
    <recommendedName>
        <fullName evidence="8">MgtC/SapB/SrpB/YhiD N-terminal domain-containing protein</fullName>
    </recommendedName>
</protein>
<name>A0AB34K768_PRYPA</name>
<gene>
    <name evidence="9" type="ORF">AB1Y20_000883</name>
</gene>
<reference evidence="9 10" key="1">
    <citation type="journal article" date="2024" name="Science">
        <title>Giant polyketide synthase enzymes in the biosynthesis of giant marine polyether toxins.</title>
        <authorList>
            <person name="Fallon T.R."/>
            <person name="Shende V.V."/>
            <person name="Wierzbicki I.H."/>
            <person name="Pendleton A.L."/>
            <person name="Watervoot N.F."/>
            <person name="Auber R.P."/>
            <person name="Gonzalez D.J."/>
            <person name="Wisecaver J.H."/>
            <person name="Moore B.S."/>
        </authorList>
    </citation>
    <scope>NUCLEOTIDE SEQUENCE [LARGE SCALE GENOMIC DNA]</scope>
    <source>
        <strain evidence="9 10">12B1</strain>
    </source>
</reference>
<feature type="transmembrane region" description="Helical" evidence="6">
    <location>
        <begin position="84"/>
        <end position="105"/>
    </location>
</feature>
<keyword evidence="4 6" id="KW-1133">Transmembrane helix</keyword>
<feature type="domain" description="MgtC/SapB/SrpB/YhiD N-terminal" evidence="8">
    <location>
        <begin position="133"/>
        <end position="254"/>
    </location>
</feature>
<dbReference type="Pfam" id="PF02308">
    <property type="entry name" value="MgtC"/>
    <property type="match status" value="1"/>
</dbReference>
<evidence type="ECO:0000256" key="1">
    <source>
        <dbReference type="ARBA" id="ARBA00004651"/>
    </source>
</evidence>
<comment type="subcellular location">
    <subcellularLocation>
        <location evidence="1">Cell membrane</location>
        <topology evidence="1">Multi-pass membrane protein</topology>
    </subcellularLocation>
</comment>
<evidence type="ECO:0000256" key="7">
    <source>
        <dbReference type="SAM" id="SignalP"/>
    </source>
</evidence>
<keyword evidence="7" id="KW-0732">Signal</keyword>
<keyword evidence="5 6" id="KW-0472">Membrane</keyword>
<feature type="transmembrane region" description="Helical" evidence="6">
    <location>
        <begin position="125"/>
        <end position="145"/>
    </location>
</feature>
<dbReference type="EMBL" id="JBGBPQ010000001">
    <property type="protein sequence ID" value="KAL1529955.1"/>
    <property type="molecule type" value="Genomic_DNA"/>
</dbReference>
<evidence type="ECO:0000256" key="3">
    <source>
        <dbReference type="ARBA" id="ARBA00022692"/>
    </source>
</evidence>
<sequence>MTAAQLSVTAALCVGALPGCCGAIGRTVGPILLQTAPRHFPPRLCLEPNLSPMEISLQPKRPDEPSVGEPLPPVPVHRRSKLSFVLPALLMVGMWTWPWLLSLLLSCARADRTRALYPALAQLTYLKVVAARLLVAAACGAVVGLERKDADRPAGLRSLTLVSSGSALYTLAGMYGIDAGDPARAAAQVCTGVGFIGAGVIAKGSFRDPVRGVTTACAVWVSAALGVVAAAGMWLFALYSTGLTVTILRISRWYNAFTRSQLAEVFNLTEYKEGSVDSIIS</sequence>
<dbReference type="InterPro" id="IPR049177">
    <property type="entry name" value="MgtC_SapB_SrpB_YhiD_N"/>
</dbReference>
<organism evidence="9 10">
    <name type="scientific">Prymnesium parvum</name>
    <name type="common">Toxic golden alga</name>
    <dbReference type="NCBI Taxonomy" id="97485"/>
    <lineage>
        <taxon>Eukaryota</taxon>
        <taxon>Haptista</taxon>
        <taxon>Haptophyta</taxon>
        <taxon>Prymnesiophyceae</taxon>
        <taxon>Prymnesiales</taxon>
        <taxon>Prymnesiaceae</taxon>
        <taxon>Prymnesium</taxon>
    </lineage>
</organism>
<feature type="chain" id="PRO_5044212298" description="MgtC/SapB/SrpB/YhiD N-terminal domain-containing protein" evidence="7">
    <location>
        <begin position="23"/>
        <end position="281"/>
    </location>
</feature>
<evidence type="ECO:0000256" key="5">
    <source>
        <dbReference type="ARBA" id="ARBA00023136"/>
    </source>
</evidence>
<evidence type="ECO:0000313" key="9">
    <source>
        <dbReference type="EMBL" id="KAL1529955.1"/>
    </source>
</evidence>
<dbReference type="PANTHER" id="PTHR33778:SF1">
    <property type="entry name" value="MAGNESIUM TRANSPORTER YHID-RELATED"/>
    <property type="match status" value="1"/>
</dbReference>
<keyword evidence="10" id="KW-1185">Reference proteome</keyword>
<evidence type="ECO:0000256" key="2">
    <source>
        <dbReference type="ARBA" id="ARBA00022475"/>
    </source>
</evidence>
<keyword evidence="2" id="KW-1003">Cell membrane</keyword>
<evidence type="ECO:0000256" key="6">
    <source>
        <dbReference type="SAM" id="Phobius"/>
    </source>
</evidence>
<feature type="transmembrane region" description="Helical" evidence="6">
    <location>
        <begin position="189"/>
        <end position="206"/>
    </location>
</feature>
<dbReference type="GO" id="GO:0005886">
    <property type="term" value="C:plasma membrane"/>
    <property type="evidence" value="ECO:0007669"/>
    <property type="project" value="UniProtKB-SubCell"/>
</dbReference>
<dbReference type="PANTHER" id="PTHR33778">
    <property type="entry name" value="PROTEIN MGTC"/>
    <property type="match status" value="1"/>
</dbReference>
<evidence type="ECO:0000256" key="4">
    <source>
        <dbReference type="ARBA" id="ARBA00022989"/>
    </source>
</evidence>
<dbReference type="PRINTS" id="PR01837">
    <property type="entry name" value="MGTCSAPBPROT"/>
</dbReference>
<feature type="signal peptide" evidence="7">
    <location>
        <begin position="1"/>
        <end position="22"/>
    </location>
</feature>
<dbReference type="AlphaFoldDB" id="A0AB34K768"/>